<dbReference type="Proteomes" id="UP001232148">
    <property type="component" value="Unassembled WGS sequence"/>
</dbReference>
<gene>
    <name evidence="2" type="ORF">LX32DRAFT_688491</name>
</gene>
<evidence type="ECO:0000256" key="1">
    <source>
        <dbReference type="SAM" id="MobiDB-lite"/>
    </source>
</evidence>
<dbReference type="EMBL" id="MU842808">
    <property type="protein sequence ID" value="KAK2035586.1"/>
    <property type="molecule type" value="Genomic_DNA"/>
</dbReference>
<name>A0AAD9HW61_9PEZI</name>
<feature type="region of interest" description="Disordered" evidence="1">
    <location>
        <begin position="46"/>
        <end position="92"/>
    </location>
</feature>
<sequence length="132" mass="14587">MAVPVVPSFRIPGLRRRPDLEDNANSRAKALHEWATGLEDATRIASQQAAVEEAEAEADTEAQTNHSKATGSIRPPRNQPHHLQTQRHLSRSGYLKKLQLHNVPTTTLFGIQQPFQGMGTAKANDGRSLPFF</sequence>
<evidence type="ECO:0000313" key="3">
    <source>
        <dbReference type="Proteomes" id="UP001232148"/>
    </source>
</evidence>
<comment type="caution">
    <text evidence="2">The sequence shown here is derived from an EMBL/GenBank/DDBJ whole genome shotgun (WGS) entry which is preliminary data.</text>
</comment>
<organism evidence="2 3">
    <name type="scientific">Colletotrichum zoysiae</name>
    <dbReference type="NCBI Taxonomy" id="1216348"/>
    <lineage>
        <taxon>Eukaryota</taxon>
        <taxon>Fungi</taxon>
        <taxon>Dikarya</taxon>
        <taxon>Ascomycota</taxon>
        <taxon>Pezizomycotina</taxon>
        <taxon>Sordariomycetes</taxon>
        <taxon>Hypocreomycetidae</taxon>
        <taxon>Glomerellales</taxon>
        <taxon>Glomerellaceae</taxon>
        <taxon>Colletotrichum</taxon>
        <taxon>Colletotrichum graminicola species complex</taxon>
    </lineage>
</organism>
<keyword evidence="3" id="KW-1185">Reference proteome</keyword>
<evidence type="ECO:0000313" key="2">
    <source>
        <dbReference type="EMBL" id="KAK2035586.1"/>
    </source>
</evidence>
<reference evidence="2" key="1">
    <citation type="submission" date="2021-06" db="EMBL/GenBank/DDBJ databases">
        <title>Comparative genomics, transcriptomics and evolutionary studies reveal genomic signatures of adaptation to plant cell wall in hemibiotrophic fungi.</title>
        <authorList>
            <consortium name="DOE Joint Genome Institute"/>
            <person name="Baroncelli R."/>
            <person name="Diaz J.F."/>
            <person name="Benocci T."/>
            <person name="Peng M."/>
            <person name="Battaglia E."/>
            <person name="Haridas S."/>
            <person name="Andreopoulos W."/>
            <person name="Labutti K."/>
            <person name="Pangilinan J."/>
            <person name="Floch G.L."/>
            <person name="Makela M.R."/>
            <person name="Henrissat B."/>
            <person name="Grigoriev I.V."/>
            <person name="Crouch J.A."/>
            <person name="De Vries R.P."/>
            <person name="Sukno S.A."/>
            <person name="Thon M.R."/>
        </authorList>
    </citation>
    <scope>NUCLEOTIDE SEQUENCE</scope>
    <source>
        <strain evidence="2">MAFF235873</strain>
    </source>
</reference>
<accession>A0AAD9HW61</accession>
<proteinExistence type="predicted"/>
<protein>
    <submittedName>
        <fullName evidence="2">Uncharacterized protein</fullName>
    </submittedName>
</protein>
<dbReference type="AlphaFoldDB" id="A0AAD9HW61"/>